<dbReference type="InterPro" id="IPR013211">
    <property type="entry name" value="LVIVD"/>
</dbReference>
<name>A0A0F0H0I4_LENAE</name>
<evidence type="ECO:0008006" key="4">
    <source>
        <dbReference type="Google" id="ProtNLM"/>
    </source>
</evidence>
<proteinExistence type="predicted"/>
<evidence type="ECO:0000313" key="3">
    <source>
        <dbReference type="Proteomes" id="UP000033393"/>
    </source>
</evidence>
<reference evidence="2 3" key="1">
    <citation type="submission" date="2015-02" db="EMBL/GenBank/DDBJ databases">
        <authorList>
            <person name="Ju K.-S."/>
            <person name="Doroghazi J.R."/>
            <person name="Metcalf W."/>
        </authorList>
    </citation>
    <scope>NUCLEOTIDE SEQUENCE [LARGE SCALE GENOMIC DNA]</scope>
    <source>
        <strain evidence="2 3">NRRL B-16140</strain>
    </source>
</reference>
<protein>
    <recommendedName>
        <fullName evidence="4">LVIVD repeat-containing protein</fullName>
    </recommendedName>
</protein>
<feature type="chain" id="PRO_5002441516" description="LVIVD repeat-containing protein" evidence="1">
    <location>
        <begin position="34"/>
        <end position="493"/>
    </location>
</feature>
<comment type="caution">
    <text evidence="2">The sequence shown here is derived from an EMBL/GenBank/DDBJ whole genome shotgun (WGS) entry which is preliminary data.</text>
</comment>
<sequence>MTSRETARRRRTPFAILGALVLTLSTLTATASAEPDLPSDGAGLSEAQLESQAEAVNGIPGENEISRSRNMVLVSHLDKVAPLDQTQTDIAFQDNYAFVGNYNGFTIYDIRNPRAPKIKSSVLCPGSQNDVSVYGNLLFLSTDSSRNDNSCNSTPQPATEKSSWEGIKVFDITDKAAPKYVAAVETDCGSHTHTLVPGKNKKDVYLYVSSYSPSATFPDCQPPHDKISIVKVPVKNPAAASLLKAPVLFPDGANPGVPGDIEHGYTSATTGCHDITVYPQLDLAAGACMGDGVLWDISDRENLVEINRVQDNAHFAFWHSATFNNSGTKVVFTDELGGGGAATCNEKIGQTRGANGIYDIVGKGKNRKLVFKSYYKIPRMQADSENCVAHNGSLIPVPGKDIMVQSWYQGGVSVWDFTNSSKPREIGFFERGPMPNKQSGGTWSTYWYNGYIYSSEMGRGFDVIDMRDPRTFVAKFFRTDELNVQTQGNFYRG</sequence>
<organism evidence="2 3">
    <name type="scientific">Lentzea aerocolonigenes</name>
    <name type="common">Lechevalieria aerocolonigenes</name>
    <name type="synonym">Saccharothrix aerocolonigenes</name>
    <dbReference type="NCBI Taxonomy" id="68170"/>
    <lineage>
        <taxon>Bacteria</taxon>
        <taxon>Bacillati</taxon>
        <taxon>Actinomycetota</taxon>
        <taxon>Actinomycetes</taxon>
        <taxon>Pseudonocardiales</taxon>
        <taxon>Pseudonocardiaceae</taxon>
        <taxon>Lentzea</taxon>
    </lineage>
</organism>
<dbReference type="Pfam" id="PF08309">
    <property type="entry name" value="LVIVD"/>
    <property type="match status" value="1"/>
</dbReference>
<keyword evidence="3" id="KW-1185">Reference proteome</keyword>
<gene>
    <name evidence="2" type="ORF">UK23_19310</name>
</gene>
<dbReference type="EMBL" id="JYJG01000125">
    <property type="protein sequence ID" value="KJK47787.1"/>
    <property type="molecule type" value="Genomic_DNA"/>
</dbReference>
<dbReference type="Proteomes" id="UP000033393">
    <property type="component" value="Unassembled WGS sequence"/>
</dbReference>
<dbReference type="PATRIC" id="fig|68170.10.peg.4763"/>
<dbReference type="STRING" id="68170.GCA_000974445_06119"/>
<keyword evidence="1" id="KW-0732">Signal</keyword>
<evidence type="ECO:0000313" key="2">
    <source>
        <dbReference type="EMBL" id="KJK47787.1"/>
    </source>
</evidence>
<dbReference type="eggNOG" id="COG5276">
    <property type="taxonomic scope" value="Bacteria"/>
</dbReference>
<evidence type="ECO:0000256" key="1">
    <source>
        <dbReference type="SAM" id="SignalP"/>
    </source>
</evidence>
<accession>A0A0F0H0I4</accession>
<dbReference type="SUPFAM" id="SSF75011">
    <property type="entry name" value="3-carboxy-cis,cis-mucoante lactonizing enzyme"/>
    <property type="match status" value="1"/>
</dbReference>
<dbReference type="AlphaFoldDB" id="A0A0F0H0I4"/>
<feature type="signal peptide" evidence="1">
    <location>
        <begin position="1"/>
        <end position="33"/>
    </location>
</feature>